<evidence type="ECO:0000256" key="1">
    <source>
        <dbReference type="SAM" id="Coils"/>
    </source>
</evidence>
<protein>
    <submittedName>
        <fullName evidence="3">Uncharacterized protein</fullName>
    </submittedName>
</protein>
<feature type="coiled-coil region" evidence="1">
    <location>
        <begin position="55"/>
        <end position="85"/>
    </location>
</feature>
<dbReference type="AlphaFoldDB" id="C9L787"/>
<feature type="transmembrane region" description="Helical" evidence="2">
    <location>
        <begin position="13"/>
        <end position="35"/>
    </location>
</feature>
<dbReference type="KEGG" id="bhan:CGC63_10340"/>
<keyword evidence="2" id="KW-0472">Membrane</keyword>
<dbReference type="STRING" id="537007.BLAHAN_05249"/>
<sequence length="217" mass="25730">MIDTFTDYILADISSPITLLLLLVVSIYFIGKFLFKNWGNIKSYFENSYQNRKKKEELYETVEVLQKAKDDIIAETKALSQAQKDFYDEQLKYRNVSQQLRDSLQEKTDIAVKKSEEALNEIKELHLILEQIQTRQEEIDADRKSQKVNELRQDLINAYHYFTSVERNPKQEWNEMEAHAFWSMFGDYERYGGNDFAHRVIQPAMNKLKIIPITQED</sequence>
<dbReference type="eggNOG" id="ENOG503489C">
    <property type="taxonomic scope" value="Bacteria"/>
</dbReference>
<keyword evidence="2" id="KW-0812">Transmembrane</keyword>
<gene>
    <name evidence="3" type="ORF">BLAHAN_05249</name>
</gene>
<dbReference type="EMBL" id="ABYU02000012">
    <property type="protein sequence ID" value="EEX22281.1"/>
    <property type="molecule type" value="Genomic_DNA"/>
</dbReference>
<reference evidence="3" key="1">
    <citation type="submission" date="2009-09" db="EMBL/GenBank/DDBJ databases">
        <authorList>
            <person name="Weinstock G."/>
            <person name="Sodergren E."/>
            <person name="Clifton S."/>
            <person name="Fulton L."/>
            <person name="Fulton B."/>
            <person name="Courtney L."/>
            <person name="Fronick C."/>
            <person name="Harrison M."/>
            <person name="Strong C."/>
            <person name="Farmer C."/>
            <person name="Delahaunty K."/>
            <person name="Markovic C."/>
            <person name="Hall O."/>
            <person name="Minx P."/>
            <person name="Tomlinson C."/>
            <person name="Mitreva M."/>
            <person name="Nelson J."/>
            <person name="Hou S."/>
            <person name="Wollam A."/>
            <person name="Pepin K.H."/>
            <person name="Johnson M."/>
            <person name="Bhonagiri V."/>
            <person name="Nash W.E."/>
            <person name="Warren W."/>
            <person name="Chinwalla A."/>
            <person name="Mardis E.R."/>
            <person name="Wilson R.K."/>
        </authorList>
    </citation>
    <scope>NUCLEOTIDE SEQUENCE [LARGE SCALE GENOMIC DNA]</scope>
    <source>
        <strain evidence="3">DSM 20583</strain>
    </source>
</reference>
<organism evidence="3 4">
    <name type="scientific">Blautia hansenii DSM 20583</name>
    <dbReference type="NCBI Taxonomy" id="537007"/>
    <lineage>
        <taxon>Bacteria</taxon>
        <taxon>Bacillati</taxon>
        <taxon>Bacillota</taxon>
        <taxon>Clostridia</taxon>
        <taxon>Lachnospirales</taxon>
        <taxon>Lachnospiraceae</taxon>
        <taxon>Blautia</taxon>
    </lineage>
</organism>
<name>C9L787_BLAHA</name>
<keyword evidence="1" id="KW-0175">Coiled coil</keyword>
<keyword evidence="2" id="KW-1133">Transmembrane helix</keyword>
<evidence type="ECO:0000256" key="2">
    <source>
        <dbReference type="SAM" id="Phobius"/>
    </source>
</evidence>
<dbReference type="RefSeq" id="WP_003020061.1">
    <property type="nucleotide sequence ID" value="NZ_CP022413.2"/>
</dbReference>
<keyword evidence="4" id="KW-1185">Reference proteome</keyword>
<evidence type="ECO:0000313" key="4">
    <source>
        <dbReference type="Proteomes" id="UP000003755"/>
    </source>
</evidence>
<dbReference type="HOGENOM" id="CLU_1270262_0_0_9"/>
<accession>C9L787</accession>
<proteinExistence type="predicted"/>
<evidence type="ECO:0000313" key="3">
    <source>
        <dbReference type="EMBL" id="EEX22281.1"/>
    </source>
</evidence>
<comment type="caution">
    <text evidence="3">The sequence shown here is derived from an EMBL/GenBank/DDBJ whole genome shotgun (WGS) entry which is preliminary data.</text>
</comment>
<dbReference type="Proteomes" id="UP000003755">
    <property type="component" value="Unassembled WGS sequence"/>
</dbReference>